<dbReference type="Proteomes" id="UP001195483">
    <property type="component" value="Unassembled WGS sequence"/>
</dbReference>
<proteinExistence type="predicted"/>
<organism evidence="1 2">
    <name type="scientific">Potamilus streckersoni</name>
    <dbReference type="NCBI Taxonomy" id="2493646"/>
    <lineage>
        <taxon>Eukaryota</taxon>
        <taxon>Metazoa</taxon>
        <taxon>Spiralia</taxon>
        <taxon>Lophotrochozoa</taxon>
        <taxon>Mollusca</taxon>
        <taxon>Bivalvia</taxon>
        <taxon>Autobranchia</taxon>
        <taxon>Heteroconchia</taxon>
        <taxon>Palaeoheterodonta</taxon>
        <taxon>Unionida</taxon>
        <taxon>Unionoidea</taxon>
        <taxon>Unionidae</taxon>
        <taxon>Ambleminae</taxon>
        <taxon>Lampsilini</taxon>
        <taxon>Potamilus</taxon>
    </lineage>
</organism>
<evidence type="ECO:0000313" key="2">
    <source>
        <dbReference type="Proteomes" id="UP001195483"/>
    </source>
</evidence>
<dbReference type="AlphaFoldDB" id="A0AAE0SZH2"/>
<protein>
    <submittedName>
        <fullName evidence="1">Uncharacterized protein</fullName>
    </submittedName>
</protein>
<accession>A0AAE0SZH2</accession>
<reference evidence="1" key="2">
    <citation type="journal article" date="2021" name="Genome Biol. Evol.">
        <title>Developing a high-quality reference genome for a parasitic bivalve with doubly uniparental inheritance (Bivalvia: Unionida).</title>
        <authorList>
            <person name="Smith C.H."/>
        </authorList>
    </citation>
    <scope>NUCLEOTIDE SEQUENCE</scope>
    <source>
        <strain evidence="1">CHS0354</strain>
        <tissue evidence="1">Mantle</tissue>
    </source>
</reference>
<dbReference type="EMBL" id="JAEAOA010000546">
    <property type="protein sequence ID" value="KAK3601025.1"/>
    <property type="molecule type" value="Genomic_DNA"/>
</dbReference>
<comment type="caution">
    <text evidence="1">The sequence shown here is derived from an EMBL/GenBank/DDBJ whole genome shotgun (WGS) entry which is preliminary data.</text>
</comment>
<reference evidence="1" key="1">
    <citation type="journal article" date="2021" name="Genome Biol. Evol.">
        <title>A High-Quality Reference Genome for a Parasitic Bivalve with Doubly Uniparental Inheritance (Bivalvia: Unionida).</title>
        <authorList>
            <person name="Smith C.H."/>
        </authorList>
    </citation>
    <scope>NUCLEOTIDE SEQUENCE</scope>
    <source>
        <strain evidence="1">CHS0354</strain>
    </source>
</reference>
<sequence length="65" mass="7173">MEQKDQMHLYLNIPIGSDLTLTIISLHCSVTLHQAHVNSEDASVNMIVLLSSQVESIGKLDLVDN</sequence>
<keyword evidence="2" id="KW-1185">Reference proteome</keyword>
<gene>
    <name evidence="1" type="ORF">CHS0354_008137</name>
</gene>
<reference evidence="1" key="3">
    <citation type="submission" date="2023-05" db="EMBL/GenBank/DDBJ databases">
        <authorList>
            <person name="Smith C.H."/>
        </authorList>
    </citation>
    <scope>NUCLEOTIDE SEQUENCE</scope>
    <source>
        <strain evidence="1">CHS0354</strain>
        <tissue evidence="1">Mantle</tissue>
    </source>
</reference>
<name>A0AAE0SZH2_9BIVA</name>
<evidence type="ECO:0000313" key="1">
    <source>
        <dbReference type="EMBL" id="KAK3601025.1"/>
    </source>
</evidence>